<keyword evidence="1" id="KW-0677">Repeat</keyword>
<dbReference type="CDD" id="cd05819">
    <property type="entry name" value="NHL"/>
    <property type="match status" value="1"/>
</dbReference>
<dbReference type="Pfam" id="PF01436">
    <property type="entry name" value="NHL"/>
    <property type="match status" value="2"/>
</dbReference>
<dbReference type="SUPFAM" id="SSF101898">
    <property type="entry name" value="NHL repeat"/>
    <property type="match status" value="1"/>
</dbReference>
<dbReference type="InterPro" id="IPR050952">
    <property type="entry name" value="TRIM-NHL_E3_ligases"/>
</dbReference>
<feature type="repeat" description="NHL" evidence="2">
    <location>
        <begin position="1"/>
        <end position="29"/>
    </location>
</feature>
<evidence type="ECO:0000256" key="1">
    <source>
        <dbReference type="ARBA" id="ARBA00022737"/>
    </source>
</evidence>
<dbReference type="PANTHER" id="PTHR24104:SF25">
    <property type="entry name" value="PROTEIN LIN-41"/>
    <property type="match status" value="1"/>
</dbReference>
<feature type="repeat" description="NHL" evidence="2">
    <location>
        <begin position="81"/>
        <end position="120"/>
    </location>
</feature>
<dbReference type="EMBL" id="CASHTH010004182">
    <property type="protein sequence ID" value="CAI8054461.1"/>
    <property type="molecule type" value="Genomic_DNA"/>
</dbReference>
<evidence type="ECO:0000313" key="4">
    <source>
        <dbReference type="Proteomes" id="UP001174909"/>
    </source>
</evidence>
<dbReference type="InterPro" id="IPR011042">
    <property type="entry name" value="6-blade_b-propeller_TolB-like"/>
</dbReference>
<sequence length="120" mass="13216">MPEGISVSRNGNVLVADSSNNRVQIFDANGHHLSSITNTGAGERLGQPISVAVGPDDWVYVVEFSCDRVSVFDENGKYIMSFGKKGDKDGEFKDPYAIAARDDGYIYVSDTYNNRVQIFK</sequence>
<dbReference type="AlphaFoldDB" id="A0AA35XJ72"/>
<dbReference type="GO" id="GO:0008270">
    <property type="term" value="F:zinc ion binding"/>
    <property type="evidence" value="ECO:0007669"/>
    <property type="project" value="UniProtKB-KW"/>
</dbReference>
<protein>
    <submittedName>
        <fullName evidence="3">Protein lin-41</fullName>
    </submittedName>
</protein>
<dbReference type="PANTHER" id="PTHR24104">
    <property type="entry name" value="E3 UBIQUITIN-PROTEIN LIGASE NHLRC1-RELATED"/>
    <property type="match status" value="1"/>
</dbReference>
<dbReference type="InterPro" id="IPR001258">
    <property type="entry name" value="NHL_repeat"/>
</dbReference>
<comment type="caution">
    <text evidence="3">The sequence shown here is derived from an EMBL/GenBank/DDBJ whole genome shotgun (WGS) entry which is preliminary data.</text>
</comment>
<dbReference type="Proteomes" id="UP001174909">
    <property type="component" value="Unassembled WGS sequence"/>
</dbReference>
<proteinExistence type="predicted"/>
<dbReference type="Gene3D" id="2.120.10.30">
    <property type="entry name" value="TolB, C-terminal domain"/>
    <property type="match status" value="1"/>
</dbReference>
<gene>
    <name evidence="3" type="ORF">GBAR_LOCUS29721</name>
</gene>
<accession>A0AA35XJ72</accession>
<organism evidence="3 4">
    <name type="scientific">Geodia barretti</name>
    <name type="common">Barrett's horny sponge</name>
    <dbReference type="NCBI Taxonomy" id="519541"/>
    <lineage>
        <taxon>Eukaryota</taxon>
        <taxon>Metazoa</taxon>
        <taxon>Porifera</taxon>
        <taxon>Demospongiae</taxon>
        <taxon>Heteroscleromorpha</taxon>
        <taxon>Tetractinellida</taxon>
        <taxon>Astrophorina</taxon>
        <taxon>Geodiidae</taxon>
        <taxon>Geodia</taxon>
    </lineage>
</organism>
<name>A0AA35XJ72_GEOBA</name>
<keyword evidence="4" id="KW-1185">Reference proteome</keyword>
<evidence type="ECO:0000256" key="2">
    <source>
        <dbReference type="PROSITE-ProRule" id="PRU00504"/>
    </source>
</evidence>
<reference evidence="3" key="1">
    <citation type="submission" date="2023-03" db="EMBL/GenBank/DDBJ databases">
        <authorList>
            <person name="Steffen K."/>
            <person name="Cardenas P."/>
        </authorList>
    </citation>
    <scope>NUCLEOTIDE SEQUENCE</scope>
</reference>
<dbReference type="PROSITE" id="PS51125">
    <property type="entry name" value="NHL"/>
    <property type="match status" value="2"/>
</dbReference>
<evidence type="ECO:0000313" key="3">
    <source>
        <dbReference type="EMBL" id="CAI8054461.1"/>
    </source>
</evidence>